<organism evidence="2 3">
    <name type="scientific">Mucilaginibacter arboris</name>
    <dbReference type="NCBI Taxonomy" id="2682090"/>
    <lineage>
        <taxon>Bacteria</taxon>
        <taxon>Pseudomonadati</taxon>
        <taxon>Bacteroidota</taxon>
        <taxon>Sphingobacteriia</taxon>
        <taxon>Sphingobacteriales</taxon>
        <taxon>Sphingobacteriaceae</taxon>
        <taxon>Mucilaginibacter</taxon>
    </lineage>
</organism>
<accession>A0A7K1SUN2</accession>
<dbReference type="InterPro" id="IPR000182">
    <property type="entry name" value="GNAT_dom"/>
</dbReference>
<dbReference type="PANTHER" id="PTHR43610:SF1">
    <property type="entry name" value="N-ACETYLTRANSFERASE DOMAIN-CONTAINING PROTEIN"/>
    <property type="match status" value="1"/>
</dbReference>
<dbReference type="PANTHER" id="PTHR43610">
    <property type="entry name" value="BLL6696 PROTEIN"/>
    <property type="match status" value="1"/>
</dbReference>
<dbReference type="InterPro" id="IPR016181">
    <property type="entry name" value="Acyl_CoA_acyltransferase"/>
</dbReference>
<dbReference type="Pfam" id="PF13302">
    <property type="entry name" value="Acetyltransf_3"/>
    <property type="match status" value="1"/>
</dbReference>
<name>A0A7K1SUN2_9SPHI</name>
<keyword evidence="2" id="KW-0808">Transferase</keyword>
<evidence type="ECO:0000313" key="2">
    <source>
        <dbReference type="EMBL" id="MVN20760.1"/>
    </source>
</evidence>
<dbReference type="AlphaFoldDB" id="A0A7K1SUN2"/>
<dbReference type="Gene3D" id="3.40.630.30">
    <property type="match status" value="1"/>
</dbReference>
<feature type="domain" description="N-acetyltransferase" evidence="1">
    <location>
        <begin position="44"/>
        <end position="182"/>
    </location>
</feature>
<proteinExistence type="predicted"/>
<reference evidence="2 3" key="1">
    <citation type="submission" date="2019-12" db="EMBL/GenBank/DDBJ databases">
        <title>Mucilaginibacter sp. HMF7410 genome sequencing and assembly.</title>
        <authorList>
            <person name="Kang H."/>
            <person name="Cha I."/>
            <person name="Kim H."/>
            <person name="Joh K."/>
        </authorList>
    </citation>
    <scope>NUCLEOTIDE SEQUENCE [LARGE SCALE GENOMIC DNA]</scope>
    <source>
        <strain evidence="2 3">HMF7410</strain>
    </source>
</reference>
<dbReference type="EMBL" id="WPIK01000003">
    <property type="protein sequence ID" value="MVN20760.1"/>
    <property type="molecule type" value="Genomic_DNA"/>
</dbReference>
<dbReference type="Proteomes" id="UP000462014">
    <property type="component" value="Unassembled WGS sequence"/>
</dbReference>
<evidence type="ECO:0000313" key="3">
    <source>
        <dbReference type="Proteomes" id="UP000462014"/>
    </source>
</evidence>
<dbReference type="SUPFAM" id="SSF55729">
    <property type="entry name" value="Acyl-CoA N-acyltransferases (Nat)"/>
    <property type="match status" value="1"/>
</dbReference>
<sequence>MCLPLILGKRPYSSSTLTISLSKTSNTMTFPFDEEIILENSFALLRPLQFSDVDNLLNVAIGDKDLLQFSPMPVYTKELLQQYIDKAVNHRQSKIRYAFSIFDKTKNAFAGSSSFLNISNVDSRLEIGATWIGKEFQKTGLNRNCKYLMLNYVFDNLNADRVEFKTDERNLASKAAIEKIGGQFEGILRSHTVLANGFRRNTVYYSILKNEWTNLKQRFFS</sequence>
<evidence type="ECO:0000259" key="1">
    <source>
        <dbReference type="Pfam" id="PF13302"/>
    </source>
</evidence>
<protein>
    <submittedName>
        <fullName evidence="2">GNAT family N-acetyltransferase</fullName>
    </submittedName>
</protein>
<gene>
    <name evidence="2" type="ORF">GO621_04340</name>
</gene>
<dbReference type="GO" id="GO:0016747">
    <property type="term" value="F:acyltransferase activity, transferring groups other than amino-acyl groups"/>
    <property type="evidence" value="ECO:0007669"/>
    <property type="project" value="InterPro"/>
</dbReference>
<keyword evidence="3" id="KW-1185">Reference proteome</keyword>
<comment type="caution">
    <text evidence="2">The sequence shown here is derived from an EMBL/GenBank/DDBJ whole genome shotgun (WGS) entry which is preliminary data.</text>
</comment>